<dbReference type="AlphaFoldDB" id="A0A2G8SKZ1"/>
<feature type="transmembrane region" description="Helical" evidence="1">
    <location>
        <begin position="7"/>
        <end position="23"/>
    </location>
</feature>
<feature type="transmembrane region" description="Helical" evidence="1">
    <location>
        <begin position="29"/>
        <end position="48"/>
    </location>
</feature>
<keyword evidence="1" id="KW-0472">Membrane</keyword>
<organism evidence="2 3">
    <name type="scientific">Ganoderma sinense ZZ0214-1</name>
    <dbReference type="NCBI Taxonomy" id="1077348"/>
    <lineage>
        <taxon>Eukaryota</taxon>
        <taxon>Fungi</taxon>
        <taxon>Dikarya</taxon>
        <taxon>Basidiomycota</taxon>
        <taxon>Agaricomycotina</taxon>
        <taxon>Agaricomycetes</taxon>
        <taxon>Polyporales</taxon>
        <taxon>Polyporaceae</taxon>
        <taxon>Ganoderma</taxon>
    </lineage>
</organism>
<keyword evidence="3" id="KW-1185">Reference proteome</keyword>
<proteinExistence type="predicted"/>
<keyword evidence="1" id="KW-0812">Transmembrane</keyword>
<accession>A0A2G8SKZ1</accession>
<dbReference type="OrthoDB" id="3346544at2759"/>
<reference evidence="2 3" key="1">
    <citation type="journal article" date="2015" name="Sci. Rep.">
        <title>Chromosome-level genome map provides insights into diverse defense mechanisms in the medicinal fungus Ganoderma sinense.</title>
        <authorList>
            <person name="Zhu Y."/>
            <person name="Xu J."/>
            <person name="Sun C."/>
            <person name="Zhou S."/>
            <person name="Xu H."/>
            <person name="Nelson D.R."/>
            <person name="Qian J."/>
            <person name="Song J."/>
            <person name="Luo H."/>
            <person name="Xiang L."/>
            <person name="Li Y."/>
            <person name="Xu Z."/>
            <person name="Ji A."/>
            <person name="Wang L."/>
            <person name="Lu S."/>
            <person name="Hayward A."/>
            <person name="Sun W."/>
            <person name="Li X."/>
            <person name="Schwartz D.C."/>
            <person name="Wang Y."/>
            <person name="Chen S."/>
        </authorList>
    </citation>
    <scope>NUCLEOTIDE SEQUENCE [LARGE SCALE GENOMIC DNA]</scope>
    <source>
        <strain evidence="2 3">ZZ0214-1</strain>
    </source>
</reference>
<name>A0A2G8SKZ1_9APHY</name>
<evidence type="ECO:0000313" key="3">
    <source>
        <dbReference type="Proteomes" id="UP000230002"/>
    </source>
</evidence>
<protein>
    <submittedName>
        <fullName evidence="2">Uncharacterized protein</fullName>
    </submittedName>
</protein>
<gene>
    <name evidence="2" type="ORF">GSI_03210</name>
</gene>
<dbReference type="Proteomes" id="UP000230002">
    <property type="component" value="Unassembled WGS sequence"/>
</dbReference>
<dbReference type="EMBL" id="AYKW01000005">
    <property type="protein sequence ID" value="PIL34435.1"/>
    <property type="molecule type" value="Genomic_DNA"/>
</dbReference>
<keyword evidence="1" id="KW-1133">Transmembrane helix</keyword>
<evidence type="ECO:0000313" key="2">
    <source>
        <dbReference type="EMBL" id="PIL34435.1"/>
    </source>
</evidence>
<evidence type="ECO:0000256" key="1">
    <source>
        <dbReference type="SAM" id="Phobius"/>
    </source>
</evidence>
<sequence length="136" mass="14438">MHIIESGLMYTVSVVILVVVYLASNNAQYAVSDCIVQIIGIAFNLIIIRIDQGSSIDSEASFISQPSTVDKPERSRSLRFRFSGQAATCTSVMQVGANDGDYAGQNHAIAMMAFKPGTVPSLPDKPGAEESIGTPA</sequence>
<comment type="caution">
    <text evidence="2">The sequence shown here is derived from an EMBL/GenBank/DDBJ whole genome shotgun (WGS) entry which is preliminary data.</text>
</comment>